<evidence type="ECO:0000256" key="2">
    <source>
        <dbReference type="ARBA" id="ARBA00008420"/>
    </source>
</evidence>
<dbReference type="UniPathway" id="UPA00792"/>
<evidence type="ECO:0000256" key="6">
    <source>
        <dbReference type="ARBA" id="ARBA00022777"/>
    </source>
</evidence>
<evidence type="ECO:0000256" key="7">
    <source>
        <dbReference type="ARBA" id="ARBA00022840"/>
    </source>
</evidence>
<comment type="pathway">
    <text evidence="1 9">Carbohydrate acid metabolism; D-gluconate degradation.</text>
</comment>
<reference evidence="10 11" key="1">
    <citation type="submission" date="2014-04" db="EMBL/GenBank/DDBJ databases">
        <authorList>
            <consortium name="DOE Joint Genome Institute"/>
            <person name="Kuo A."/>
            <person name="Kohler A."/>
            <person name="Costa M.D."/>
            <person name="Nagy L.G."/>
            <person name="Floudas D."/>
            <person name="Copeland A."/>
            <person name="Barry K.W."/>
            <person name="Cichocki N."/>
            <person name="Veneault-Fourrey C."/>
            <person name="LaButti K."/>
            <person name="Lindquist E.A."/>
            <person name="Lipzen A."/>
            <person name="Lundell T."/>
            <person name="Morin E."/>
            <person name="Murat C."/>
            <person name="Sun H."/>
            <person name="Tunlid A."/>
            <person name="Henrissat B."/>
            <person name="Grigoriev I.V."/>
            <person name="Hibbett D.S."/>
            <person name="Martin F."/>
            <person name="Nordberg H.P."/>
            <person name="Cantor M.N."/>
            <person name="Hua S.X."/>
        </authorList>
    </citation>
    <scope>NUCLEOTIDE SEQUENCE [LARGE SCALE GENOMIC DNA]</scope>
    <source>
        <strain evidence="10 11">441</strain>
    </source>
</reference>
<accession>A0A0C9ZM40</accession>
<protein>
    <recommendedName>
        <fullName evidence="3 9">Gluconokinase</fullName>
        <ecNumber evidence="3 9">2.7.1.12</ecNumber>
    </recommendedName>
</protein>
<dbReference type="Gene3D" id="3.40.50.300">
    <property type="entry name" value="P-loop containing nucleotide triphosphate hydrolases"/>
    <property type="match status" value="1"/>
</dbReference>
<evidence type="ECO:0000313" key="10">
    <source>
        <dbReference type="EMBL" id="KIK26944.1"/>
    </source>
</evidence>
<evidence type="ECO:0000313" key="11">
    <source>
        <dbReference type="Proteomes" id="UP000054018"/>
    </source>
</evidence>
<dbReference type="HOGENOM" id="CLU_077168_2_0_1"/>
<dbReference type="EMBL" id="KN833698">
    <property type="protein sequence ID" value="KIK26944.1"/>
    <property type="molecule type" value="Genomic_DNA"/>
</dbReference>
<dbReference type="InterPro" id="IPR006001">
    <property type="entry name" value="Therm_gnt_kin"/>
</dbReference>
<dbReference type="CDD" id="cd02021">
    <property type="entry name" value="GntK"/>
    <property type="match status" value="1"/>
</dbReference>
<comment type="similarity">
    <text evidence="2 9">Belongs to the gluconokinase GntK/GntV family.</text>
</comment>
<evidence type="ECO:0000256" key="5">
    <source>
        <dbReference type="ARBA" id="ARBA00022741"/>
    </source>
</evidence>
<keyword evidence="5 9" id="KW-0547">Nucleotide-binding</keyword>
<dbReference type="AlphaFoldDB" id="A0A0C9ZM40"/>
<sequence length="193" mass="21308">QGVSGTGKSTLGVALSNTLKLPFVDGDDLHPPSNVAKMSRGEALTDEDRKPWLARIRQTAEEGMPVEGRGGTISPLLSEVQHRLGVIIACSALKKTYRDVLRGLTRPSLSPCEDSSEPYAVTIQTWFVFLKGSKDMLVDRMHKRKGHFMKAQMLESQLDTLESPEDEPGVITVPIECSTEEQVRFVLSKLFDP</sequence>
<evidence type="ECO:0000256" key="1">
    <source>
        <dbReference type="ARBA" id="ARBA00004875"/>
    </source>
</evidence>
<evidence type="ECO:0000256" key="8">
    <source>
        <dbReference type="ARBA" id="ARBA00048090"/>
    </source>
</evidence>
<dbReference type="STRING" id="765257.A0A0C9ZM40"/>
<dbReference type="Pfam" id="PF01202">
    <property type="entry name" value="SKI"/>
    <property type="match status" value="1"/>
</dbReference>
<dbReference type="GO" id="GO:0005975">
    <property type="term" value="P:carbohydrate metabolic process"/>
    <property type="evidence" value="ECO:0007669"/>
    <property type="project" value="InterPro"/>
</dbReference>
<dbReference type="GO" id="GO:0005737">
    <property type="term" value="C:cytoplasm"/>
    <property type="evidence" value="ECO:0007669"/>
    <property type="project" value="TreeGrafter"/>
</dbReference>
<keyword evidence="11" id="KW-1185">Reference proteome</keyword>
<evidence type="ECO:0000256" key="3">
    <source>
        <dbReference type="ARBA" id="ARBA00012054"/>
    </source>
</evidence>
<comment type="catalytic activity">
    <reaction evidence="8 9">
        <text>D-gluconate + ATP = 6-phospho-D-gluconate + ADP + H(+)</text>
        <dbReference type="Rhea" id="RHEA:19433"/>
        <dbReference type="ChEBI" id="CHEBI:15378"/>
        <dbReference type="ChEBI" id="CHEBI:18391"/>
        <dbReference type="ChEBI" id="CHEBI:30616"/>
        <dbReference type="ChEBI" id="CHEBI:58759"/>
        <dbReference type="ChEBI" id="CHEBI:456216"/>
        <dbReference type="EC" id="2.7.1.12"/>
    </reaction>
</comment>
<dbReference type="OrthoDB" id="275177at2759"/>
<dbReference type="InterPro" id="IPR027417">
    <property type="entry name" value="P-loop_NTPase"/>
</dbReference>
<dbReference type="EC" id="2.7.1.12" evidence="3 9"/>
<gene>
    <name evidence="10" type="ORF">PISMIDRAFT_93893</name>
</gene>
<keyword evidence="6 9" id="KW-0418">Kinase</keyword>
<dbReference type="NCBIfam" id="TIGR01313">
    <property type="entry name" value="therm_gnt_kin"/>
    <property type="match status" value="1"/>
</dbReference>
<dbReference type="GO" id="GO:0046316">
    <property type="term" value="F:gluconokinase activity"/>
    <property type="evidence" value="ECO:0007669"/>
    <property type="project" value="UniProtKB-EC"/>
</dbReference>
<dbReference type="PANTHER" id="PTHR43442:SF3">
    <property type="entry name" value="GLUCONOKINASE-RELATED"/>
    <property type="match status" value="1"/>
</dbReference>
<evidence type="ECO:0000256" key="9">
    <source>
        <dbReference type="RuleBase" id="RU363066"/>
    </source>
</evidence>
<keyword evidence="7 9" id="KW-0067">ATP-binding</keyword>
<organism evidence="10 11">
    <name type="scientific">Pisolithus microcarpus 441</name>
    <dbReference type="NCBI Taxonomy" id="765257"/>
    <lineage>
        <taxon>Eukaryota</taxon>
        <taxon>Fungi</taxon>
        <taxon>Dikarya</taxon>
        <taxon>Basidiomycota</taxon>
        <taxon>Agaricomycotina</taxon>
        <taxon>Agaricomycetes</taxon>
        <taxon>Agaricomycetidae</taxon>
        <taxon>Boletales</taxon>
        <taxon>Sclerodermatineae</taxon>
        <taxon>Pisolithaceae</taxon>
        <taxon>Pisolithus</taxon>
    </lineage>
</organism>
<dbReference type="InterPro" id="IPR031322">
    <property type="entry name" value="Shikimate/glucono_kinase"/>
</dbReference>
<dbReference type="Proteomes" id="UP000054018">
    <property type="component" value="Unassembled WGS sequence"/>
</dbReference>
<feature type="non-terminal residue" evidence="10">
    <location>
        <position position="193"/>
    </location>
</feature>
<name>A0A0C9ZM40_9AGAM</name>
<dbReference type="GO" id="GO:0005524">
    <property type="term" value="F:ATP binding"/>
    <property type="evidence" value="ECO:0007669"/>
    <property type="project" value="UniProtKB-KW"/>
</dbReference>
<dbReference type="SUPFAM" id="SSF52540">
    <property type="entry name" value="P-loop containing nucleoside triphosphate hydrolases"/>
    <property type="match status" value="1"/>
</dbReference>
<evidence type="ECO:0000256" key="4">
    <source>
        <dbReference type="ARBA" id="ARBA00022679"/>
    </source>
</evidence>
<proteinExistence type="inferred from homology"/>
<keyword evidence="4 9" id="KW-0808">Transferase</keyword>
<reference evidence="11" key="2">
    <citation type="submission" date="2015-01" db="EMBL/GenBank/DDBJ databases">
        <title>Evolutionary Origins and Diversification of the Mycorrhizal Mutualists.</title>
        <authorList>
            <consortium name="DOE Joint Genome Institute"/>
            <consortium name="Mycorrhizal Genomics Consortium"/>
            <person name="Kohler A."/>
            <person name="Kuo A."/>
            <person name="Nagy L.G."/>
            <person name="Floudas D."/>
            <person name="Copeland A."/>
            <person name="Barry K.W."/>
            <person name="Cichocki N."/>
            <person name="Veneault-Fourrey C."/>
            <person name="LaButti K."/>
            <person name="Lindquist E.A."/>
            <person name="Lipzen A."/>
            <person name="Lundell T."/>
            <person name="Morin E."/>
            <person name="Murat C."/>
            <person name="Riley R."/>
            <person name="Ohm R."/>
            <person name="Sun H."/>
            <person name="Tunlid A."/>
            <person name="Henrissat B."/>
            <person name="Grigoriev I.V."/>
            <person name="Hibbett D.S."/>
            <person name="Martin F."/>
        </authorList>
    </citation>
    <scope>NUCLEOTIDE SEQUENCE [LARGE SCALE GENOMIC DNA]</scope>
    <source>
        <strain evidence="11">441</strain>
    </source>
</reference>
<dbReference type="PANTHER" id="PTHR43442">
    <property type="entry name" value="GLUCONOKINASE-RELATED"/>
    <property type="match status" value="1"/>
</dbReference>